<organism evidence="5 6">
    <name type="scientific">Roseisalinus antarcticus</name>
    <dbReference type="NCBI Taxonomy" id="254357"/>
    <lineage>
        <taxon>Bacteria</taxon>
        <taxon>Pseudomonadati</taxon>
        <taxon>Pseudomonadota</taxon>
        <taxon>Alphaproteobacteria</taxon>
        <taxon>Rhodobacterales</taxon>
        <taxon>Roseobacteraceae</taxon>
        <taxon>Roseisalinus</taxon>
    </lineage>
</organism>
<dbReference type="Gene3D" id="3.30.465.10">
    <property type="match status" value="1"/>
</dbReference>
<dbReference type="PANTHER" id="PTHR42659">
    <property type="entry name" value="XANTHINE DEHYDROGENASE SUBUNIT C-RELATED"/>
    <property type="match status" value="1"/>
</dbReference>
<dbReference type="RefSeq" id="WP_085880242.1">
    <property type="nucleotide sequence ID" value="NZ_FWFZ01000023.1"/>
</dbReference>
<dbReference type="Gene3D" id="3.30.390.50">
    <property type="entry name" value="CO dehydrogenase flavoprotein, C-terminal domain"/>
    <property type="match status" value="1"/>
</dbReference>
<keyword evidence="1" id="KW-0285">Flavoprotein</keyword>
<evidence type="ECO:0000313" key="5">
    <source>
        <dbReference type="EMBL" id="SLN70655.1"/>
    </source>
</evidence>
<dbReference type="InterPro" id="IPR002346">
    <property type="entry name" value="Mopterin_DH_FAD-bd"/>
</dbReference>
<sequence length="290" mass="30460">MKPAAFSYHRPETISDALALLAEHGDVGKIIAGGQSLVPSMNFRLARPETLIDMNAIAEIAGIEDRGDTLVIGAMTRHAAFHTPVCDGPTGAMLTRVVGNIAHYPIRQRGTFGGSLCHADPASEWCLVAATFDAAMEIHGQDGMREVGAADFFKGTFTTAVGGDELLARIHLPKLPEGWGTGFYEFSRRRGDFALAMAVAALKVEGGKIADARLGVGAVAAHGLRLETLEQALTGQPATEETIAEVAAQVPGLVKPSGDIHGSAEYRRDLAQAVVRRALNAALADCAVPA</sequence>
<accession>A0A1Y5TRW4</accession>
<dbReference type="EC" id="1.17.5.2" evidence="5"/>
<dbReference type="EMBL" id="FWFZ01000023">
    <property type="protein sequence ID" value="SLN70655.1"/>
    <property type="molecule type" value="Genomic_DNA"/>
</dbReference>
<dbReference type="Gene3D" id="3.30.43.10">
    <property type="entry name" value="Uridine Diphospho-n-acetylenolpyruvylglucosamine Reductase, domain 2"/>
    <property type="match status" value="1"/>
</dbReference>
<keyword evidence="2" id="KW-0274">FAD</keyword>
<dbReference type="PROSITE" id="PS51387">
    <property type="entry name" value="FAD_PCMH"/>
    <property type="match status" value="1"/>
</dbReference>
<dbReference type="InterPro" id="IPR005107">
    <property type="entry name" value="CO_DH_flav_C"/>
</dbReference>
<dbReference type="InterPro" id="IPR016169">
    <property type="entry name" value="FAD-bd_PCMH_sub2"/>
</dbReference>
<name>A0A1Y5TRW4_9RHOB</name>
<dbReference type="SUPFAM" id="SSF56176">
    <property type="entry name" value="FAD-binding/transporter-associated domain-like"/>
    <property type="match status" value="1"/>
</dbReference>
<dbReference type="InterPro" id="IPR016167">
    <property type="entry name" value="FAD-bd_PCMH_sub1"/>
</dbReference>
<keyword evidence="6" id="KW-1185">Reference proteome</keyword>
<dbReference type="InterPro" id="IPR051312">
    <property type="entry name" value="Diverse_Substr_Oxidored"/>
</dbReference>
<dbReference type="GO" id="GO:0034875">
    <property type="term" value="F:caffeine oxidase activity"/>
    <property type="evidence" value="ECO:0007669"/>
    <property type="project" value="UniProtKB-EC"/>
</dbReference>
<feature type="domain" description="FAD-binding PCMH-type" evidence="4">
    <location>
        <begin position="1"/>
        <end position="177"/>
    </location>
</feature>
<dbReference type="GO" id="GO:0071949">
    <property type="term" value="F:FAD binding"/>
    <property type="evidence" value="ECO:0007669"/>
    <property type="project" value="InterPro"/>
</dbReference>
<evidence type="ECO:0000256" key="2">
    <source>
        <dbReference type="ARBA" id="ARBA00022827"/>
    </source>
</evidence>
<dbReference type="InterPro" id="IPR016166">
    <property type="entry name" value="FAD-bd_PCMH"/>
</dbReference>
<dbReference type="InterPro" id="IPR036318">
    <property type="entry name" value="FAD-bd_PCMH-like_sf"/>
</dbReference>
<evidence type="ECO:0000313" key="6">
    <source>
        <dbReference type="Proteomes" id="UP000193900"/>
    </source>
</evidence>
<dbReference type="SUPFAM" id="SSF55447">
    <property type="entry name" value="CO dehydrogenase flavoprotein C-terminal domain-like"/>
    <property type="match status" value="1"/>
</dbReference>
<evidence type="ECO:0000259" key="4">
    <source>
        <dbReference type="PROSITE" id="PS51387"/>
    </source>
</evidence>
<protein>
    <submittedName>
        <fullName evidence="5">Caffeine dehydrogenase subunit beta</fullName>
        <ecNumber evidence="5">1.17.5.2</ecNumber>
    </submittedName>
</protein>
<dbReference type="PANTHER" id="PTHR42659:SF2">
    <property type="entry name" value="XANTHINE DEHYDROGENASE SUBUNIT C-RELATED"/>
    <property type="match status" value="1"/>
</dbReference>
<dbReference type="Proteomes" id="UP000193900">
    <property type="component" value="Unassembled WGS sequence"/>
</dbReference>
<dbReference type="Pfam" id="PF00941">
    <property type="entry name" value="FAD_binding_5"/>
    <property type="match status" value="1"/>
</dbReference>
<evidence type="ECO:0000256" key="1">
    <source>
        <dbReference type="ARBA" id="ARBA00022630"/>
    </source>
</evidence>
<dbReference type="AlphaFoldDB" id="A0A1Y5TRW4"/>
<gene>
    <name evidence="5" type="primary">cdhB</name>
    <name evidence="5" type="ORF">ROA7023_03461</name>
</gene>
<proteinExistence type="predicted"/>
<dbReference type="InterPro" id="IPR036683">
    <property type="entry name" value="CO_DH_flav_C_dom_sf"/>
</dbReference>
<dbReference type="OrthoDB" id="9793944at2"/>
<dbReference type="Pfam" id="PF03450">
    <property type="entry name" value="CO_deh_flav_C"/>
    <property type="match status" value="1"/>
</dbReference>
<reference evidence="5 6" key="1">
    <citation type="submission" date="2017-03" db="EMBL/GenBank/DDBJ databases">
        <authorList>
            <person name="Afonso C.L."/>
            <person name="Miller P.J."/>
            <person name="Scott M.A."/>
            <person name="Spackman E."/>
            <person name="Goraichik I."/>
            <person name="Dimitrov K.M."/>
            <person name="Suarez D.L."/>
            <person name="Swayne D.E."/>
        </authorList>
    </citation>
    <scope>NUCLEOTIDE SEQUENCE [LARGE SCALE GENOMIC DNA]</scope>
    <source>
        <strain evidence="5 6">CECT 7023</strain>
    </source>
</reference>
<dbReference type="SMART" id="SM01092">
    <property type="entry name" value="CO_deh_flav_C"/>
    <property type="match status" value="1"/>
</dbReference>
<evidence type="ECO:0000256" key="3">
    <source>
        <dbReference type="ARBA" id="ARBA00023002"/>
    </source>
</evidence>
<keyword evidence="3 5" id="KW-0560">Oxidoreductase</keyword>